<dbReference type="Gene3D" id="2.60.420.10">
    <property type="entry name" value="Maltose phosphorylase, domain 3"/>
    <property type="match status" value="1"/>
</dbReference>
<dbReference type="PANTHER" id="PTHR33307:SF6">
    <property type="entry name" value="ALPHA-RHAMNOSIDASE (EUROFUNG)-RELATED"/>
    <property type="match status" value="1"/>
</dbReference>
<keyword evidence="3 7" id="KW-0378">Hydrolase</keyword>
<organism evidence="7 8">
    <name type="scientific">Metabacillus bambusae</name>
    <dbReference type="NCBI Taxonomy" id="2795218"/>
    <lineage>
        <taxon>Bacteria</taxon>
        <taxon>Bacillati</taxon>
        <taxon>Bacillota</taxon>
        <taxon>Bacilli</taxon>
        <taxon>Bacillales</taxon>
        <taxon>Bacillaceae</taxon>
        <taxon>Metabacillus</taxon>
    </lineage>
</organism>
<evidence type="ECO:0000256" key="1">
    <source>
        <dbReference type="ARBA" id="ARBA00001445"/>
    </source>
</evidence>
<dbReference type="GO" id="GO:0016787">
    <property type="term" value="F:hydrolase activity"/>
    <property type="evidence" value="ECO:0007669"/>
    <property type="project" value="UniProtKB-KW"/>
</dbReference>
<dbReference type="RefSeq" id="WP_207976614.1">
    <property type="nucleotide sequence ID" value="NZ_JAGDEL010000004.1"/>
</dbReference>
<comment type="catalytic activity">
    <reaction evidence="1">
        <text>Hydrolysis of terminal non-reducing alpha-L-rhamnose residues in alpha-L-rhamnosides.</text>
        <dbReference type="EC" id="3.2.1.40"/>
    </reaction>
</comment>
<evidence type="ECO:0000259" key="4">
    <source>
        <dbReference type="Pfam" id="PF05592"/>
    </source>
</evidence>
<dbReference type="Pfam" id="PF17390">
    <property type="entry name" value="Bac_rhamnosid_C"/>
    <property type="match status" value="1"/>
</dbReference>
<dbReference type="InterPro" id="IPR008928">
    <property type="entry name" value="6-hairpin_glycosidase_sf"/>
</dbReference>
<accession>A0ABS3MZU2</accession>
<dbReference type="InterPro" id="IPR012341">
    <property type="entry name" value="6hp_glycosidase-like_sf"/>
</dbReference>
<evidence type="ECO:0000259" key="6">
    <source>
        <dbReference type="Pfam" id="PF17390"/>
    </source>
</evidence>
<dbReference type="InterPro" id="IPR013783">
    <property type="entry name" value="Ig-like_fold"/>
</dbReference>
<evidence type="ECO:0000256" key="2">
    <source>
        <dbReference type="ARBA" id="ARBA00012652"/>
    </source>
</evidence>
<feature type="domain" description="Alpha-L-rhamnosidase C-terminal" evidence="6">
    <location>
        <begin position="784"/>
        <end position="854"/>
    </location>
</feature>
<feature type="domain" description="Alpha-L-rhamnosidase concanavalin-like" evidence="4">
    <location>
        <begin position="337"/>
        <end position="434"/>
    </location>
</feature>
<evidence type="ECO:0000259" key="5">
    <source>
        <dbReference type="Pfam" id="PF17389"/>
    </source>
</evidence>
<keyword evidence="8" id="KW-1185">Reference proteome</keyword>
<evidence type="ECO:0000313" key="8">
    <source>
        <dbReference type="Proteomes" id="UP000663981"/>
    </source>
</evidence>
<dbReference type="SUPFAM" id="SSF48208">
    <property type="entry name" value="Six-hairpin glycosidases"/>
    <property type="match status" value="1"/>
</dbReference>
<protein>
    <recommendedName>
        <fullName evidence="2">alpha-L-rhamnosidase</fullName>
        <ecNumber evidence="2">3.2.1.40</ecNumber>
    </recommendedName>
</protein>
<dbReference type="InterPro" id="IPR035396">
    <property type="entry name" value="Bac_rhamnosid6H"/>
</dbReference>
<proteinExistence type="predicted"/>
<dbReference type="Pfam" id="PF05592">
    <property type="entry name" value="Bac_rhamnosid"/>
    <property type="match status" value="1"/>
</dbReference>
<dbReference type="InterPro" id="IPR016007">
    <property type="entry name" value="Alpha_rhamnosid"/>
</dbReference>
<dbReference type="Pfam" id="PF25788">
    <property type="entry name" value="Ig_Rha78A_N"/>
    <property type="match status" value="1"/>
</dbReference>
<name>A0ABS3MZU2_9BACI</name>
<feature type="domain" description="Alpha-L-rhamnosidase six-hairpin glycosidase" evidence="5">
    <location>
        <begin position="447"/>
        <end position="774"/>
    </location>
</feature>
<dbReference type="PANTHER" id="PTHR33307">
    <property type="entry name" value="ALPHA-RHAMNOSIDASE (EUROFUNG)"/>
    <property type="match status" value="1"/>
</dbReference>
<dbReference type="Gene3D" id="1.50.10.10">
    <property type="match status" value="1"/>
</dbReference>
<reference evidence="7 8" key="1">
    <citation type="submission" date="2021-03" db="EMBL/GenBank/DDBJ databases">
        <title>Whole genome sequence of Metabacillus bambusae BG109.</title>
        <authorList>
            <person name="Jeong J.W."/>
        </authorList>
    </citation>
    <scope>NUCLEOTIDE SEQUENCE [LARGE SCALE GENOMIC DNA]</scope>
    <source>
        <strain evidence="7 8">BG109</strain>
    </source>
</reference>
<evidence type="ECO:0000256" key="3">
    <source>
        <dbReference type="ARBA" id="ARBA00022801"/>
    </source>
</evidence>
<dbReference type="Pfam" id="PF17389">
    <property type="entry name" value="Bac_rhamnosid6H"/>
    <property type="match status" value="1"/>
</dbReference>
<dbReference type="InterPro" id="IPR035398">
    <property type="entry name" value="Bac_rhamnosid_C"/>
</dbReference>
<dbReference type="Gene3D" id="2.60.40.10">
    <property type="entry name" value="Immunoglobulins"/>
    <property type="match status" value="1"/>
</dbReference>
<evidence type="ECO:0000313" key="7">
    <source>
        <dbReference type="EMBL" id="MBO1511532.1"/>
    </source>
</evidence>
<sequence>MKTKILTQRPTGLLVELNENPLLVENLTNPSFSWIVNDYGKNEIQTAYQIIISEDDTFIDNQDQIIERNPMIWNSGKVYCNQSSGVKYSGPKLRKNTRYFWAVRTWNRDDQVSPFSKIEFFQTALKDNWKAVPIWQRSNGEISNPNWLFLRKKFKVQNKPIKYALAYATGQSPDPARQYVYRMNMNHQFVGLGPIRNFNDNCIYNAFDVTEHLHIGQENVIGTIAYTTENHLFMMELQITYIDGSTDVIITDETWKTKDAIDVYTDAGYFNYDYSFFEGPNEHIYVENFPYGFDGNPDFDDSSWHEAYRKEQPLNLYGYPSKNLSEVKLLPKHINEIDKNHFILDFGETIIGGLQLNIELDQKLQEPVDIKLGEVLNEDGHVKVKSKALVNYHDKWYLKQGYQEVRHWGYRGFRYAEIQGLPDFITISNIKGYVTSVALRFPFCSSAASFHSSNDKLNEIWSFSKNSIRVLNHNIYVDTPTREREPYEADSYLQQLSHYAVDREFSLARLSTEYLLFKSTWPMEWKIYTIMAAWQDYLHTGDDYFITKYYKSLKNKPPQVLLKGFDEEKGLVFKDSLNGYGENADIVDWPKELRDGYEYSNCHNVANAFYYKAMSELEKIANALGEVDDAKRFSTLAKKSREGIQTYFYDLEHNKFKDNIDGTLHYSVQSNAFVIEFGVASKEQANYAADYLASRGEIKGNVYSAPFLLASMFRNNQEQEAINFMTGHNSDGTKRKSINNWWHMIELGSGSTMEAWDESQDWTVSHSHPWGASPTFIVPREIFGIKPIKPAYELFEIKPLLNSLEYASITIPTIRGQINCSYNKTDFGYSFSVIIPVNTRGILYLTEGNEVKLNDDLYRPTDTDEGTLTYEIGSGSYEFSIVQGE</sequence>
<dbReference type="InterPro" id="IPR008902">
    <property type="entry name" value="Rhamnosid_concanavalin"/>
</dbReference>
<dbReference type="EMBL" id="JAGDEL010000004">
    <property type="protein sequence ID" value="MBO1511532.1"/>
    <property type="molecule type" value="Genomic_DNA"/>
</dbReference>
<dbReference type="Gene3D" id="2.60.120.260">
    <property type="entry name" value="Galactose-binding domain-like"/>
    <property type="match status" value="2"/>
</dbReference>
<comment type="caution">
    <text evidence="7">The sequence shown here is derived from an EMBL/GenBank/DDBJ whole genome shotgun (WGS) entry which is preliminary data.</text>
</comment>
<gene>
    <name evidence="7" type="ORF">I7822_07610</name>
</gene>
<dbReference type="EC" id="3.2.1.40" evidence="2"/>
<dbReference type="Proteomes" id="UP000663981">
    <property type="component" value="Unassembled WGS sequence"/>
</dbReference>